<feature type="transmembrane region" description="Helical" evidence="6">
    <location>
        <begin position="87"/>
        <end position="107"/>
    </location>
</feature>
<evidence type="ECO:0000256" key="3">
    <source>
        <dbReference type="ARBA" id="ARBA00022692"/>
    </source>
</evidence>
<evidence type="ECO:0000256" key="4">
    <source>
        <dbReference type="ARBA" id="ARBA00022989"/>
    </source>
</evidence>
<proteinExistence type="predicted"/>
<dbReference type="AlphaFoldDB" id="A0A0H2YQP4"/>
<gene>
    <name evidence="7" type="ordered locus">CPF_2849</name>
</gene>
<feature type="transmembrane region" description="Helical" evidence="6">
    <location>
        <begin position="62"/>
        <end position="81"/>
    </location>
</feature>
<name>A0A0H2YQP4_CLOP1</name>
<reference evidence="7 8" key="1">
    <citation type="journal article" date="2006" name="Genome Res.">
        <title>Skewed genomic variability in strains of the toxigenic bacterial pathogen, Clostridium perfringens.</title>
        <authorList>
            <person name="Myers G.S."/>
            <person name="Rasko D.A."/>
            <person name="Cheung J.K."/>
            <person name="Ravel J."/>
            <person name="Seshadri R."/>
            <person name="Deboy R.T."/>
            <person name="Ren Q."/>
            <person name="Varga J."/>
            <person name="Awad M.M."/>
            <person name="Brinkac L.M."/>
            <person name="Daugherty S.C."/>
            <person name="Haft D.H."/>
            <person name="Dodson R.J."/>
            <person name="Madupu R."/>
            <person name="Nelson W.C."/>
            <person name="Rosovitz M.J."/>
            <person name="Sullivan S.A."/>
            <person name="Khouri H."/>
            <person name="Dimitrov G.I."/>
            <person name="Watkins K.L."/>
            <person name="Mulligan S."/>
            <person name="Benton J."/>
            <person name="Radune D."/>
            <person name="Fisher D.J."/>
            <person name="Atkins H.S."/>
            <person name="Hiscox T."/>
            <person name="Jost B.H."/>
            <person name="Billington S.J."/>
            <person name="Songer J.G."/>
            <person name="McClane B.A."/>
            <person name="Titball R.W."/>
            <person name="Rood J.I."/>
            <person name="Melville S.B."/>
            <person name="Paulsen I.T."/>
        </authorList>
    </citation>
    <scope>NUCLEOTIDE SEQUENCE [LARGE SCALE GENOMIC DNA]</scope>
    <source>
        <strain evidence="8">ATCC 13124 / DSM 756 / JCM 1290 / NCIMB 6125 / NCTC 8237 / S 107 / Type A</strain>
    </source>
</reference>
<feature type="transmembrane region" description="Helical" evidence="6">
    <location>
        <begin position="18"/>
        <end position="41"/>
    </location>
</feature>
<keyword evidence="4 6" id="KW-1133">Transmembrane helix</keyword>
<dbReference type="GeneID" id="93000870"/>
<dbReference type="GO" id="GO:0005886">
    <property type="term" value="C:plasma membrane"/>
    <property type="evidence" value="ECO:0007669"/>
    <property type="project" value="UniProtKB-SubCell"/>
</dbReference>
<sequence length="169" mass="18727">MFKFNLQTIGARNLKTSLSVFICIIVFELLGRSSAFFACIAAMMCMQDTVENSYKMGKNRMLGTFLGAIVGLLLTAIFNVLSIQHFIVYALLTAIGTTIAIFLCILFNCKGAINSACIVVFAIMTNLKGVGSYDYAFNRILDTFIGVIIAIIINRLVYPYQKKTEEKTN</sequence>
<dbReference type="RefSeq" id="WP_003456858.1">
    <property type="nucleotide sequence ID" value="NC_008261.1"/>
</dbReference>
<dbReference type="Pfam" id="PF06081">
    <property type="entry name" value="ArAE_1"/>
    <property type="match status" value="1"/>
</dbReference>
<feature type="transmembrane region" description="Helical" evidence="6">
    <location>
        <begin position="112"/>
        <end position="130"/>
    </location>
</feature>
<evidence type="ECO:0000256" key="5">
    <source>
        <dbReference type="ARBA" id="ARBA00023136"/>
    </source>
</evidence>
<comment type="subcellular location">
    <subcellularLocation>
        <location evidence="1">Cell membrane</location>
        <topology evidence="1">Multi-pass membrane protein</topology>
    </subcellularLocation>
</comment>
<keyword evidence="5 6" id="KW-0472">Membrane</keyword>
<feature type="transmembrane region" description="Helical" evidence="6">
    <location>
        <begin position="136"/>
        <end position="157"/>
    </location>
</feature>
<dbReference type="InterPro" id="IPR010343">
    <property type="entry name" value="ArAE_1"/>
</dbReference>
<keyword evidence="2" id="KW-1003">Cell membrane</keyword>
<evidence type="ECO:0000313" key="8">
    <source>
        <dbReference type="Proteomes" id="UP000001823"/>
    </source>
</evidence>
<keyword evidence="8" id="KW-1185">Reference proteome</keyword>
<dbReference type="HOGENOM" id="CLU_093455_1_0_9"/>
<evidence type="ECO:0000256" key="2">
    <source>
        <dbReference type="ARBA" id="ARBA00022475"/>
    </source>
</evidence>
<dbReference type="EMBL" id="CP000246">
    <property type="protein sequence ID" value="ABG83184.1"/>
    <property type="molecule type" value="Genomic_DNA"/>
</dbReference>
<accession>A0A0H2YQP4</accession>
<organism evidence="7 8">
    <name type="scientific">Clostridium perfringens (strain ATCC 13124 / DSM 756 / JCM 1290 / NCIMB 6125 / NCTC 8237 / Type A)</name>
    <dbReference type="NCBI Taxonomy" id="195103"/>
    <lineage>
        <taxon>Bacteria</taxon>
        <taxon>Bacillati</taxon>
        <taxon>Bacillota</taxon>
        <taxon>Clostridia</taxon>
        <taxon>Eubacteriales</taxon>
        <taxon>Clostridiaceae</taxon>
        <taxon>Clostridium</taxon>
    </lineage>
</organism>
<protein>
    <submittedName>
        <fullName evidence="7">Membrane protein</fullName>
    </submittedName>
</protein>
<dbReference type="eggNOG" id="COG4129">
    <property type="taxonomic scope" value="Bacteria"/>
</dbReference>
<dbReference type="PaxDb" id="195103-CPF_2849"/>
<dbReference type="Proteomes" id="UP000001823">
    <property type="component" value="Chromosome"/>
</dbReference>
<dbReference type="PANTHER" id="PTHR30509">
    <property type="entry name" value="P-HYDROXYBENZOIC ACID EFFLUX PUMP SUBUNIT-RELATED"/>
    <property type="match status" value="1"/>
</dbReference>
<dbReference type="KEGG" id="cpf:CPF_2849"/>
<evidence type="ECO:0000256" key="6">
    <source>
        <dbReference type="SAM" id="Phobius"/>
    </source>
</evidence>
<keyword evidence="3 6" id="KW-0812">Transmembrane</keyword>
<evidence type="ECO:0000313" key="7">
    <source>
        <dbReference type="EMBL" id="ABG83184.1"/>
    </source>
</evidence>
<dbReference type="PANTHER" id="PTHR30509:SF9">
    <property type="entry name" value="MULTIDRUG RESISTANCE PROTEIN MDTO"/>
    <property type="match status" value="1"/>
</dbReference>
<evidence type="ECO:0000256" key="1">
    <source>
        <dbReference type="ARBA" id="ARBA00004651"/>
    </source>
</evidence>